<evidence type="ECO:0000256" key="7">
    <source>
        <dbReference type="ARBA" id="ARBA00022989"/>
    </source>
</evidence>
<feature type="transmembrane region" description="Helical" evidence="9">
    <location>
        <begin position="6"/>
        <end position="23"/>
    </location>
</feature>
<evidence type="ECO:0000313" key="11">
    <source>
        <dbReference type="Proteomes" id="UP000244441"/>
    </source>
</evidence>
<dbReference type="HAMAP" id="MF_00024">
    <property type="entry name" value="CobD_CbiB"/>
    <property type="match status" value="1"/>
</dbReference>
<evidence type="ECO:0000256" key="6">
    <source>
        <dbReference type="ARBA" id="ARBA00022692"/>
    </source>
</evidence>
<sequence length="328" mass="36162">MSEWLTILPEITVSIVLLSALLLDKGLGEPKRFHHLIGFGRLANLIEAWFNKHHKAGEQQTFSLNTAAIGTLCWLVLVIPVPFVYIYLHGYFTNSLSMLILDVIILYLAIGQKSLQQHANQVYQPLKNNDVEQARHFTGYLVSRDTSQLTESEMARATAESMLENGNDAVITSLVCYVIGGAPLVILHRLANTLDAMWGYKNARFNSFGYAAAKLDDLLAFIPAKVCTLLYALQGAFWASLKNAYRQGNQYKSHNGGWVMAAGATALGYKLGGTAFYHGKQHNSPTLGQGKAIDIAAIPRSVNLVKRATSLLILFTFIGQLTFMLLAK</sequence>
<dbReference type="PANTHER" id="PTHR34308:SF1">
    <property type="entry name" value="COBALAMIN BIOSYNTHESIS PROTEIN CBIB"/>
    <property type="match status" value="1"/>
</dbReference>
<proteinExistence type="inferred from homology"/>
<name>A0A2S0VLV3_9ALTE</name>
<feature type="transmembrane region" description="Helical" evidence="9">
    <location>
        <begin position="62"/>
        <end position="85"/>
    </location>
</feature>
<dbReference type="GO" id="GO:0005886">
    <property type="term" value="C:plasma membrane"/>
    <property type="evidence" value="ECO:0007669"/>
    <property type="project" value="UniProtKB-SubCell"/>
</dbReference>
<comment type="pathway">
    <text evidence="2 9">Cofactor biosynthesis; adenosylcobalamin biosynthesis.</text>
</comment>
<feature type="transmembrane region" description="Helical" evidence="9">
    <location>
        <begin position="308"/>
        <end position="327"/>
    </location>
</feature>
<evidence type="ECO:0000256" key="8">
    <source>
        <dbReference type="ARBA" id="ARBA00023136"/>
    </source>
</evidence>
<dbReference type="InterPro" id="IPR004485">
    <property type="entry name" value="Cobalamin_biosynth_CobD/CbiB"/>
</dbReference>
<dbReference type="UniPathway" id="UPA00148"/>
<dbReference type="PANTHER" id="PTHR34308">
    <property type="entry name" value="COBALAMIN BIOSYNTHESIS PROTEIN CBIB"/>
    <property type="match status" value="1"/>
</dbReference>
<feature type="transmembrane region" description="Helical" evidence="9">
    <location>
        <begin position="91"/>
        <end position="110"/>
    </location>
</feature>
<keyword evidence="11" id="KW-1185">Reference proteome</keyword>
<dbReference type="Proteomes" id="UP000244441">
    <property type="component" value="Chromosome"/>
</dbReference>
<dbReference type="GO" id="GO:0015420">
    <property type="term" value="F:ABC-type vitamin B12 transporter activity"/>
    <property type="evidence" value="ECO:0007669"/>
    <property type="project" value="UniProtKB-UniRule"/>
</dbReference>
<reference evidence="10 11" key="1">
    <citation type="submission" date="2018-01" db="EMBL/GenBank/DDBJ databases">
        <title>Genome sequence of a Cantenovulum-like bacteria.</title>
        <authorList>
            <person name="Tan W.R."/>
            <person name="Lau N.-S."/>
            <person name="Go F."/>
            <person name="Amirul A.-A.A."/>
        </authorList>
    </citation>
    <scope>NUCLEOTIDE SEQUENCE [LARGE SCALE GENOMIC DNA]</scope>
    <source>
        <strain evidence="10 11">CCB-QB4</strain>
    </source>
</reference>
<dbReference type="OrthoDB" id="9811967at2"/>
<comment type="function">
    <text evidence="9">Converts cobyric acid to cobinamide by the addition of aminopropanol on the F carboxylic group.</text>
</comment>
<evidence type="ECO:0000256" key="2">
    <source>
        <dbReference type="ARBA" id="ARBA00004953"/>
    </source>
</evidence>
<protein>
    <recommendedName>
        <fullName evidence="9">Cobalamin biosynthesis protein CobD</fullName>
    </recommendedName>
</protein>
<evidence type="ECO:0000256" key="4">
    <source>
        <dbReference type="ARBA" id="ARBA00022475"/>
    </source>
</evidence>
<evidence type="ECO:0000256" key="5">
    <source>
        <dbReference type="ARBA" id="ARBA00022573"/>
    </source>
</evidence>
<evidence type="ECO:0000256" key="1">
    <source>
        <dbReference type="ARBA" id="ARBA00004651"/>
    </source>
</evidence>
<keyword evidence="4 9" id="KW-1003">Cell membrane</keyword>
<dbReference type="AlphaFoldDB" id="A0A2S0VLV3"/>
<keyword evidence="6 9" id="KW-0812">Transmembrane</keyword>
<evidence type="ECO:0000256" key="9">
    <source>
        <dbReference type="HAMAP-Rule" id="MF_00024"/>
    </source>
</evidence>
<comment type="subcellular location">
    <subcellularLocation>
        <location evidence="1 9">Cell membrane</location>
        <topology evidence="1 9">Multi-pass membrane protein</topology>
    </subcellularLocation>
</comment>
<dbReference type="GO" id="GO:0048472">
    <property type="term" value="F:threonine-phosphate decarboxylase activity"/>
    <property type="evidence" value="ECO:0007669"/>
    <property type="project" value="InterPro"/>
</dbReference>
<evidence type="ECO:0000313" key="10">
    <source>
        <dbReference type="EMBL" id="AWB65196.1"/>
    </source>
</evidence>
<dbReference type="RefSeq" id="WP_108601273.1">
    <property type="nucleotide sequence ID" value="NZ_CP026604.1"/>
</dbReference>
<comment type="similarity">
    <text evidence="3 9">Belongs to the CobD/CbiB family.</text>
</comment>
<dbReference type="Pfam" id="PF03186">
    <property type="entry name" value="CobD_Cbib"/>
    <property type="match status" value="1"/>
</dbReference>
<dbReference type="EMBL" id="CP026604">
    <property type="protein sequence ID" value="AWB65196.1"/>
    <property type="molecule type" value="Genomic_DNA"/>
</dbReference>
<keyword evidence="8 9" id="KW-0472">Membrane</keyword>
<dbReference type="KEGG" id="cate:C2869_01480"/>
<dbReference type="GO" id="GO:0009236">
    <property type="term" value="P:cobalamin biosynthetic process"/>
    <property type="evidence" value="ECO:0007669"/>
    <property type="project" value="UniProtKB-UniRule"/>
</dbReference>
<keyword evidence="7 9" id="KW-1133">Transmembrane helix</keyword>
<comment type="caution">
    <text evidence="9">Lacks conserved residue(s) required for the propagation of feature annotation.</text>
</comment>
<organism evidence="10 11">
    <name type="scientific">Saccharobesus litoralis</name>
    <dbReference type="NCBI Taxonomy" id="2172099"/>
    <lineage>
        <taxon>Bacteria</taxon>
        <taxon>Pseudomonadati</taxon>
        <taxon>Pseudomonadota</taxon>
        <taxon>Gammaproteobacteria</taxon>
        <taxon>Alteromonadales</taxon>
        <taxon>Alteromonadaceae</taxon>
        <taxon>Saccharobesus</taxon>
    </lineage>
</organism>
<evidence type="ECO:0000256" key="3">
    <source>
        <dbReference type="ARBA" id="ARBA00006263"/>
    </source>
</evidence>
<keyword evidence="5 9" id="KW-0169">Cobalamin biosynthesis</keyword>
<accession>A0A2S0VLV3</accession>
<gene>
    <name evidence="9 10" type="primary">cobD</name>
    <name evidence="10" type="ORF">C2869_01480</name>
</gene>
<dbReference type="NCBIfam" id="TIGR00380">
    <property type="entry name" value="cobal_cbiB"/>
    <property type="match status" value="1"/>
</dbReference>